<dbReference type="AlphaFoldDB" id="A0A078AKZ5"/>
<feature type="signal peptide" evidence="1">
    <location>
        <begin position="1"/>
        <end position="19"/>
    </location>
</feature>
<evidence type="ECO:0000256" key="1">
    <source>
        <dbReference type="SAM" id="SignalP"/>
    </source>
</evidence>
<proteinExistence type="predicted"/>
<keyword evidence="1" id="KW-0732">Signal</keyword>
<dbReference type="EMBL" id="CCKQ01010014">
    <property type="protein sequence ID" value="CDW81508.1"/>
    <property type="molecule type" value="Genomic_DNA"/>
</dbReference>
<name>A0A078AKZ5_STYLE</name>
<reference evidence="2 3" key="1">
    <citation type="submission" date="2014-06" db="EMBL/GenBank/DDBJ databases">
        <authorList>
            <person name="Swart Estienne"/>
        </authorList>
    </citation>
    <scope>NUCLEOTIDE SEQUENCE [LARGE SCALE GENOMIC DNA]</scope>
    <source>
        <strain evidence="2 3">130c</strain>
    </source>
</reference>
<feature type="chain" id="PRO_5001729474" evidence="1">
    <location>
        <begin position="20"/>
        <end position="212"/>
    </location>
</feature>
<evidence type="ECO:0000313" key="3">
    <source>
        <dbReference type="Proteomes" id="UP000039865"/>
    </source>
</evidence>
<protein>
    <submittedName>
        <fullName evidence="2">Uncharacterized protein</fullName>
    </submittedName>
</protein>
<accession>A0A078AKZ5</accession>
<dbReference type="Proteomes" id="UP000039865">
    <property type="component" value="Unassembled WGS sequence"/>
</dbReference>
<evidence type="ECO:0000313" key="2">
    <source>
        <dbReference type="EMBL" id="CDW81508.1"/>
    </source>
</evidence>
<organism evidence="2 3">
    <name type="scientific">Stylonychia lemnae</name>
    <name type="common">Ciliate</name>
    <dbReference type="NCBI Taxonomy" id="5949"/>
    <lineage>
        <taxon>Eukaryota</taxon>
        <taxon>Sar</taxon>
        <taxon>Alveolata</taxon>
        <taxon>Ciliophora</taxon>
        <taxon>Intramacronucleata</taxon>
        <taxon>Spirotrichea</taxon>
        <taxon>Stichotrichia</taxon>
        <taxon>Sporadotrichida</taxon>
        <taxon>Oxytrichidae</taxon>
        <taxon>Stylonychinae</taxon>
        <taxon>Stylonychia</taxon>
    </lineage>
</organism>
<sequence length="212" mass="24403">MKALFSTMIMLISLSYVNSRNKHLQSTLAAIPETQIIHTNGKTPLVEGFGWVSDYTLFNFGIGFKFALDAFIGYEFPVSYLNNAGNHALFEPKLYVEGSTHNSIELFFGIFSFRFNFDFIGIRYNFLEVAYLWSIDDYTQYCYGLDWSTSALKFHAKVEEFTNECSFGALGFLIDRIPECRSRRYTPKNDVYSYSVLDTIDKDGSYLPYTCN</sequence>
<gene>
    <name evidence="2" type="primary">Contig17612.g18732</name>
    <name evidence="2" type="ORF">STYLEM_10526</name>
</gene>
<dbReference type="InParanoid" id="A0A078AKZ5"/>
<keyword evidence="3" id="KW-1185">Reference proteome</keyword>